<dbReference type="SMART" id="SM00479">
    <property type="entry name" value="EXOIII"/>
    <property type="match status" value="1"/>
</dbReference>
<dbReference type="InterPro" id="IPR026881">
    <property type="entry name" value="WYL_dom"/>
</dbReference>
<dbReference type="Pfam" id="PF13280">
    <property type="entry name" value="WYL"/>
    <property type="match status" value="1"/>
</dbReference>
<dbReference type="CDD" id="cd06127">
    <property type="entry name" value="DEDDh"/>
    <property type="match status" value="1"/>
</dbReference>
<dbReference type="SUPFAM" id="SSF53098">
    <property type="entry name" value="Ribonuclease H-like"/>
    <property type="match status" value="1"/>
</dbReference>
<gene>
    <name evidence="5" type="ORF">PZE19_08930</name>
</gene>
<evidence type="ECO:0000256" key="2">
    <source>
        <dbReference type="ARBA" id="ARBA00022801"/>
    </source>
</evidence>
<feature type="domain" description="Exonuclease" evidence="4">
    <location>
        <begin position="6"/>
        <end position="176"/>
    </location>
</feature>
<dbReference type="Proteomes" id="UP001216907">
    <property type="component" value="Unassembled WGS sequence"/>
</dbReference>
<keyword evidence="6" id="KW-1185">Reference proteome</keyword>
<dbReference type="PANTHER" id="PTHR30231">
    <property type="entry name" value="DNA POLYMERASE III SUBUNIT EPSILON"/>
    <property type="match status" value="1"/>
</dbReference>
<dbReference type="InterPro" id="IPR012337">
    <property type="entry name" value="RNaseH-like_sf"/>
</dbReference>
<accession>A0ABT6F8H5</accession>
<dbReference type="InterPro" id="IPR036397">
    <property type="entry name" value="RNaseH_sf"/>
</dbReference>
<evidence type="ECO:0000256" key="3">
    <source>
        <dbReference type="ARBA" id="ARBA00022839"/>
    </source>
</evidence>
<dbReference type="PROSITE" id="PS52050">
    <property type="entry name" value="WYL"/>
    <property type="match status" value="1"/>
</dbReference>
<protein>
    <submittedName>
        <fullName evidence="5">Exonuclease domain-containing protein</fullName>
    </submittedName>
</protein>
<dbReference type="EMBL" id="JARRAG010000001">
    <property type="protein sequence ID" value="MDG3003894.1"/>
    <property type="molecule type" value="Genomic_DNA"/>
</dbReference>
<dbReference type="RefSeq" id="WP_277860239.1">
    <property type="nucleotide sequence ID" value="NZ_JARRAG010000001.1"/>
</dbReference>
<dbReference type="InterPro" id="IPR013520">
    <property type="entry name" value="Ribonucl_H"/>
</dbReference>
<dbReference type="NCBIfam" id="TIGR00573">
    <property type="entry name" value="dnaq"/>
    <property type="match status" value="1"/>
</dbReference>
<keyword evidence="2" id="KW-0378">Hydrolase</keyword>
<dbReference type="Pfam" id="PF00929">
    <property type="entry name" value="RNase_T"/>
    <property type="match status" value="1"/>
</dbReference>
<dbReference type="InterPro" id="IPR006054">
    <property type="entry name" value="DnaQ"/>
</dbReference>
<name>A0ABT6F8H5_9BACT</name>
<sequence length="272" mass="29284">MPREPLCIALDLETTGLDPASDRVVEIGALVFDADGLVVETFERLINPGRPIAAAARAINGILDSDLAEAPPAADVLPDFVHLLGRTPDAPLLAHNAAFDAGFLGMELTRAGMAIPDRPVLDTLPLARAALPELRSHRLDLLVAHFGIAPQARHRALSDAAAVMDLWLRLDGPAADDVARVSYPIHDGSRPVRPPIGWERLDEALGRGRPVRIAYDGGTRGDVPRIITPRSFAHRGGVAYVVATCHIDSVEKSFRLDRIRTYEVLEGPGARP</sequence>
<dbReference type="PANTHER" id="PTHR30231:SF4">
    <property type="entry name" value="PROTEIN NEN2"/>
    <property type="match status" value="1"/>
</dbReference>
<organism evidence="5 6">
    <name type="scientific">Paludisphaera mucosa</name>
    <dbReference type="NCBI Taxonomy" id="3030827"/>
    <lineage>
        <taxon>Bacteria</taxon>
        <taxon>Pseudomonadati</taxon>
        <taxon>Planctomycetota</taxon>
        <taxon>Planctomycetia</taxon>
        <taxon>Isosphaerales</taxon>
        <taxon>Isosphaeraceae</taxon>
        <taxon>Paludisphaera</taxon>
    </lineage>
</organism>
<dbReference type="Gene3D" id="3.30.420.10">
    <property type="entry name" value="Ribonuclease H-like superfamily/Ribonuclease H"/>
    <property type="match status" value="1"/>
</dbReference>
<evidence type="ECO:0000259" key="4">
    <source>
        <dbReference type="SMART" id="SM00479"/>
    </source>
</evidence>
<evidence type="ECO:0000256" key="1">
    <source>
        <dbReference type="ARBA" id="ARBA00022722"/>
    </source>
</evidence>
<proteinExistence type="predicted"/>
<evidence type="ECO:0000313" key="6">
    <source>
        <dbReference type="Proteomes" id="UP001216907"/>
    </source>
</evidence>
<comment type="caution">
    <text evidence="5">The sequence shown here is derived from an EMBL/GenBank/DDBJ whole genome shotgun (WGS) entry which is preliminary data.</text>
</comment>
<keyword evidence="1" id="KW-0540">Nuclease</keyword>
<keyword evidence="3 5" id="KW-0269">Exonuclease</keyword>
<reference evidence="5 6" key="1">
    <citation type="submission" date="2023-03" db="EMBL/GenBank/DDBJ databases">
        <title>Paludisphaera mucosa sp. nov. a novel planctomycete from northern fen.</title>
        <authorList>
            <person name="Ivanova A."/>
        </authorList>
    </citation>
    <scope>NUCLEOTIDE SEQUENCE [LARGE SCALE GENOMIC DNA]</scope>
    <source>
        <strain evidence="5 6">Pla2</strain>
    </source>
</reference>
<evidence type="ECO:0000313" key="5">
    <source>
        <dbReference type="EMBL" id="MDG3003894.1"/>
    </source>
</evidence>
<dbReference type="GO" id="GO:0004527">
    <property type="term" value="F:exonuclease activity"/>
    <property type="evidence" value="ECO:0007669"/>
    <property type="project" value="UniProtKB-KW"/>
</dbReference>